<dbReference type="InterPro" id="IPR002035">
    <property type="entry name" value="VWF_A"/>
</dbReference>
<feature type="region of interest" description="Disordered" evidence="1">
    <location>
        <begin position="490"/>
        <end position="520"/>
    </location>
</feature>
<feature type="domain" description="VWFA" evidence="2">
    <location>
        <begin position="281"/>
        <end position="456"/>
    </location>
</feature>
<dbReference type="SMART" id="SM00327">
    <property type="entry name" value="VWA"/>
    <property type="match status" value="1"/>
</dbReference>
<dbReference type="PROSITE" id="PS50234">
    <property type="entry name" value="VWFA"/>
    <property type="match status" value="1"/>
</dbReference>
<feature type="compositionally biased region" description="Polar residues" evidence="1">
    <location>
        <begin position="688"/>
        <end position="705"/>
    </location>
</feature>
<dbReference type="EMBL" id="CP090166">
    <property type="protein sequence ID" value="UJO15933.1"/>
    <property type="molecule type" value="Genomic_DNA"/>
</dbReference>
<name>A0A9Q8LEI0_PASFU</name>
<keyword evidence="5" id="KW-1185">Reference proteome</keyword>
<dbReference type="Gene3D" id="3.40.50.410">
    <property type="entry name" value="von Willebrand factor, type A domain"/>
    <property type="match status" value="1"/>
</dbReference>
<feature type="region of interest" description="Disordered" evidence="1">
    <location>
        <begin position="686"/>
        <end position="734"/>
    </location>
</feature>
<dbReference type="SUPFAM" id="SSF53300">
    <property type="entry name" value="vWA-like"/>
    <property type="match status" value="1"/>
</dbReference>
<proteinExistence type="predicted"/>
<dbReference type="InterPro" id="IPR012338">
    <property type="entry name" value="Beta-lactam/transpept-like"/>
</dbReference>
<dbReference type="RefSeq" id="XP_047760299.1">
    <property type="nucleotide sequence ID" value="XM_047903443.1"/>
</dbReference>
<dbReference type="SMART" id="SM00609">
    <property type="entry name" value="VIT"/>
    <property type="match status" value="1"/>
</dbReference>
<dbReference type="InterPro" id="IPR013694">
    <property type="entry name" value="VIT"/>
</dbReference>
<dbReference type="InterPro" id="IPR036465">
    <property type="entry name" value="vWFA_dom_sf"/>
</dbReference>
<protein>
    <submittedName>
        <fullName evidence="4">von Willebrand factor A domain-containing protein 5A</fullName>
    </submittedName>
</protein>
<dbReference type="Proteomes" id="UP000756132">
    <property type="component" value="Chromosome 4"/>
</dbReference>
<reference evidence="4" key="1">
    <citation type="submission" date="2021-12" db="EMBL/GenBank/DDBJ databases">
        <authorList>
            <person name="Zaccaron A."/>
            <person name="Stergiopoulos I."/>
        </authorList>
    </citation>
    <scope>NUCLEOTIDE SEQUENCE</scope>
    <source>
        <strain evidence="4">Race5_Kim</strain>
    </source>
</reference>
<sequence>MAGDHICGCYVVSNYKRRYLPQCKLTSHTTINPVCYTTQLTQVFRNASQEDLPEARYTFPLYDGVAVSGYTITYGGKSITGVVKQKDDAKKTYEAALSRGETAGLLESLPAGVFGVTLANIRAGTDITVDIMYCGELKHDAAIDGLRYNLPTSIAPRYGDYPGEVMQSNTSIDGGIRITVDVDMGKSAVRKVQSPSHPIAVSMGGLSTGDQAQQAPFQPSQASATLTQGNTELSGDFVLQLLIDDMKKPQAILETHPLLPGQRAIMTTLVPNFVLEPAHPELVFIADQSGSMSGAKNTSLVAALKVFIKSMPLGVRFNICAFGNSYKFLWPQSQAYSEKHVDEALAFVNTFAASCGGTQILEPIREAFKRRLQDLPLEVMLLTDGEIWDEKAVFGYINEQVKDKAVDGRVFALGIGQDVSHTLVEGVARAGNGFAQFVTQNEEIDQKVIRMLKGSLYAHTKDYELEVHYDTADDFEMVERVRDCLEVAEQRDEAKPAPSKAISFFDTAANPDTTAEKTDGDRYAHLPKLETPKALQAPVDVPPLFPFNRTTVYVLLGPDSPEQDVVSLTLRATAPQGPIELNIPIQGRQSGVSIHTLAARKVIQDLEQGRGWLNNASSGGKPLKVAYESRFDEMVEREAVRLGERFQIAGKWTSFVAVQENSEEQAPSLERPAAPPVELRRMRMMAAPSSTSQSFKKTARMTTGGTAPRRSMGNAPSGGFGLMSPGGGGGGGGALFSRTSSASTGAGGSQAGQSLQDYQGGLMLLEQQNKSRKIMSQGSALAAAASAPVRWASPNEECEEEDEDMAFGLFDDGPPNPGFAPSGATAALNYKENEDESLGLFGSPLQPKPAPSGDTLHRIISLQKFSGAWSWQKEIFDLIVVDCNKIDLQLPGVDKDVTATALVVAFLEKQMGSRKDVWEMVVAKARAWLRGQGVEVDENEYATTSPNAVGIDSAKLNAALGYAAVQGSSSVKVFRNGCLVGQGFRDILQERVPELNAGQTKAVVALIAGIAADRGRININAPIDRYFMNLVSGVQVNHIQGLNQVADISRMREYFAQKLVHPAGEYYEFDETTPSVVVYCIERVVEAKGYADFQNFAQKELFNKLGIPESAYFWQKDRSGVTTGYSGLWLRPLEYGRLGLLLLNNGTFGGRRILSQAFIEEARKGTSANCEFGLLGTNTFVIPSLDMVISRVGYQELDTLPGATNGDLHGAFPGNAGGPGNHEFFRLLMASITNIRANVAATIQNSGPYDRPASERVDLEPFIEPLSAPLGSYAAIGPSGPVGCNALSCESSSNDGLTWLGHIPRTLPGFMEQRPSS</sequence>
<dbReference type="PANTHER" id="PTHR45737:SF6">
    <property type="entry name" value="VON WILLEBRAND FACTOR A DOMAIN-CONTAINING PROTEIN 5A"/>
    <property type="match status" value="1"/>
</dbReference>
<feature type="compositionally biased region" description="Gly residues" evidence="1">
    <location>
        <begin position="716"/>
        <end position="734"/>
    </location>
</feature>
<reference evidence="4" key="2">
    <citation type="journal article" date="2022" name="Microb. Genom.">
        <title>A chromosome-scale genome assembly of the tomato pathogen Cladosporium fulvum reveals a compartmentalized genome architecture and the presence of a dispensable chromosome.</title>
        <authorList>
            <person name="Zaccaron A.Z."/>
            <person name="Chen L.H."/>
            <person name="Samaras A."/>
            <person name="Stergiopoulos I."/>
        </authorList>
    </citation>
    <scope>NUCLEOTIDE SEQUENCE</scope>
    <source>
        <strain evidence="4">Race5_Kim</strain>
    </source>
</reference>
<evidence type="ECO:0000259" key="3">
    <source>
        <dbReference type="PROSITE" id="PS51468"/>
    </source>
</evidence>
<evidence type="ECO:0000313" key="4">
    <source>
        <dbReference type="EMBL" id="UJO15933.1"/>
    </source>
</evidence>
<dbReference type="KEGG" id="ffu:CLAFUR5_04295"/>
<dbReference type="OrthoDB" id="1729737at2759"/>
<dbReference type="GeneID" id="71984173"/>
<dbReference type="Pfam" id="PF13768">
    <property type="entry name" value="VWA_3"/>
    <property type="match status" value="1"/>
</dbReference>
<dbReference type="SUPFAM" id="SSF56601">
    <property type="entry name" value="beta-lactamase/transpeptidase-like"/>
    <property type="match status" value="1"/>
</dbReference>
<evidence type="ECO:0000313" key="5">
    <source>
        <dbReference type="Proteomes" id="UP000756132"/>
    </source>
</evidence>
<dbReference type="Gene3D" id="3.40.710.10">
    <property type="entry name" value="DD-peptidase/beta-lactamase superfamily"/>
    <property type="match status" value="1"/>
</dbReference>
<dbReference type="PANTHER" id="PTHR45737">
    <property type="entry name" value="VON WILLEBRAND FACTOR A DOMAIN-CONTAINING PROTEIN 5A"/>
    <property type="match status" value="1"/>
</dbReference>
<gene>
    <name evidence="4" type="ORF">CLAFUR5_04295</name>
</gene>
<feature type="domain" description="VIT" evidence="3">
    <location>
        <begin position="6"/>
        <end position="135"/>
    </location>
</feature>
<evidence type="ECO:0000256" key="1">
    <source>
        <dbReference type="SAM" id="MobiDB-lite"/>
    </source>
</evidence>
<organism evidence="4 5">
    <name type="scientific">Passalora fulva</name>
    <name type="common">Tomato leaf mold</name>
    <name type="synonym">Cladosporium fulvum</name>
    <dbReference type="NCBI Taxonomy" id="5499"/>
    <lineage>
        <taxon>Eukaryota</taxon>
        <taxon>Fungi</taxon>
        <taxon>Dikarya</taxon>
        <taxon>Ascomycota</taxon>
        <taxon>Pezizomycotina</taxon>
        <taxon>Dothideomycetes</taxon>
        <taxon>Dothideomycetidae</taxon>
        <taxon>Mycosphaerellales</taxon>
        <taxon>Mycosphaerellaceae</taxon>
        <taxon>Fulvia</taxon>
    </lineage>
</organism>
<dbReference type="Pfam" id="PF08487">
    <property type="entry name" value="VIT"/>
    <property type="match status" value="1"/>
</dbReference>
<accession>A0A9Q8LEI0</accession>
<dbReference type="PROSITE" id="PS51468">
    <property type="entry name" value="VIT"/>
    <property type="match status" value="1"/>
</dbReference>
<evidence type="ECO:0000259" key="2">
    <source>
        <dbReference type="PROSITE" id="PS50234"/>
    </source>
</evidence>